<gene>
    <name evidence="3" type="ORF">Cgig2_010906</name>
</gene>
<evidence type="ECO:0000256" key="1">
    <source>
        <dbReference type="SAM" id="Coils"/>
    </source>
</evidence>
<feature type="region of interest" description="Disordered" evidence="2">
    <location>
        <begin position="268"/>
        <end position="289"/>
    </location>
</feature>
<feature type="coiled-coil region" evidence="1">
    <location>
        <begin position="1"/>
        <end position="65"/>
    </location>
</feature>
<evidence type="ECO:0000313" key="4">
    <source>
        <dbReference type="Proteomes" id="UP001153076"/>
    </source>
</evidence>
<dbReference type="AlphaFoldDB" id="A0A9Q1GKA6"/>
<feature type="compositionally biased region" description="Basic and acidic residues" evidence="2">
    <location>
        <begin position="125"/>
        <end position="158"/>
    </location>
</feature>
<evidence type="ECO:0008006" key="5">
    <source>
        <dbReference type="Google" id="ProtNLM"/>
    </source>
</evidence>
<name>A0A9Q1GKA6_9CARY</name>
<feature type="region of interest" description="Disordered" evidence="2">
    <location>
        <begin position="105"/>
        <end position="174"/>
    </location>
</feature>
<keyword evidence="4" id="KW-1185">Reference proteome</keyword>
<organism evidence="3 4">
    <name type="scientific">Carnegiea gigantea</name>
    <dbReference type="NCBI Taxonomy" id="171969"/>
    <lineage>
        <taxon>Eukaryota</taxon>
        <taxon>Viridiplantae</taxon>
        <taxon>Streptophyta</taxon>
        <taxon>Embryophyta</taxon>
        <taxon>Tracheophyta</taxon>
        <taxon>Spermatophyta</taxon>
        <taxon>Magnoliopsida</taxon>
        <taxon>eudicotyledons</taxon>
        <taxon>Gunneridae</taxon>
        <taxon>Pentapetalae</taxon>
        <taxon>Caryophyllales</taxon>
        <taxon>Cactineae</taxon>
        <taxon>Cactaceae</taxon>
        <taxon>Cactoideae</taxon>
        <taxon>Echinocereeae</taxon>
        <taxon>Carnegiea</taxon>
    </lineage>
</organism>
<comment type="caution">
    <text evidence="3">The sequence shown here is derived from an EMBL/GenBank/DDBJ whole genome shotgun (WGS) entry which is preliminary data.</text>
</comment>
<protein>
    <recommendedName>
        <fullName evidence="5">Rho termination factor N-terminal domain-containing protein</fullName>
    </recommendedName>
</protein>
<keyword evidence="1" id="KW-0175">Coiled coil</keyword>
<proteinExistence type="predicted"/>
<sequence length="405" mass="46161">MQVLQLLVAKADAEIHDLEDELAILQCQLKWAESDNQKDPCELFCAVFKRKIDSLTSAIENLRNENGLSGHHMDVRLELQRPAERISDIICGLIKPEFPEFDKEDRDLSYGKRQLAPSSTSNVDSGERTPHLETQDKVSPGEENPKPDALQHEEREKCLTGSKTGDAATSAVAAEQEVTVKVELEEDTYDVKFQLDAYNSFTKTQNHKREDPFKDHWKASEDHFGITRSRKKSRLSPILQRPEQKVWWKTQSNFGDVKPFLPTLLSNTSVKSEPPSDAETFPELGSTSKVQNRLHFPPEMCSQRLRKTEEDMILANPFQAKRQLRAGKEGAHIKCSKVKASRDVSSELHSHDLETLRLKLSEDPDYLAGLRVQDLKEILRENKITGMTKFKKEKIIKELVKHLGL</sequence>
<dbReference type="Proteomes" id="UP001153076">
    <property type="component" value="Unassembled WGS sequence"/>
</dbReference>
<dbReference type="EMBL" id="JAKOGI010003185">
    <property type="protein sequence ID" value="KAJ8420736.1"/>
    <property type="molecule type" value="Genomic_DNA"/>
</dbReference>
<accession>A0A9Q1GKA6</accession>
<evidence type="ECO:0000256" key="2">
    <source>
        <dbReference type="SAM" id="MobiDB-lite"/>
    </source>
</evidence>
<dbReference type="OrthoDB" id="1065581at2759"/>
<reference evidence="3" key="1">
    <citation type="submission" date="2022-04" db="EMBL/GenBank/DDBJ databases">
        <title>Carnegiea gigantea Genome sequencing and assembly v2.</title>
        <authorList>
            <person name="Copetti D."/>
            <person name="Sanderson M.J."/>
            <person name="Burquez A."/>
            <person name="Wojciechowski M.F."/>
        </authorList>
    </citation>
    <scope>NUCLEOTIDE SEQUENCE</scope>
    <source>
        <strain evidence="3">SGP5-SGP5p</strain>
        <tissue evidence="3">Aerial part</tissue>
    </source>
</reference>
<evidence type="ECO:0000313" key="3">
    <source>
        <dbReference type="EMBL" id="KAJ8420736.1"/>
    </source>
</evidence>